<sequence>MVITISAVILAGGLGRRMGGKDKGLVLWKGKPLYQHIADRLQHQPIDIMINANRNQEKYAQSGFPVFADELAGFQGPLSGILTGLKYAKTDYVLFVPCDSPCFPENLLDKLKNALKNDRTLAAYACDLQRSHPTFCLLSTKLIQKLSYYLQSGERKMLQFMQQCQASRVIFDKDEGEFVNFNTLNELEK</sequence>
<name>A0ABX3KYZ6_9PAST</name>
<comment type="domain">
    <text evidence="8">The N-terminal domain determines nucleotide recognition and specific binding, while the C-terminal domain determines the specific binding to the target protein.</text>
</comment>
<evidence type="ECO:0000256" key="7">
    <source>
        <dbReference type="ARBA" id="ARBA00023150"/>
    </source>
</evidence>
<dbReference type="InterPro" id="IPR029044">
    <property type="entry name" value="Nucleotide-diphossugar_trans"/>
</dbReference>
<evidence type="ECO:0000256" key="2">
    <source>
        <dbReference type="ARBA" id="ARBA00022679"/>
    </source>
</evidence>
<evidence type="ECO:0000256" key="5">
    <source>
        <dbReference type="ARBA" id="ARBA00022842"/>
    </source>
</evidence>
<dbReference type="Proteomes" id="UP000188820">
    <property type="component" value="Unassembled WGS sequence"/>
</dbReference>
<keyword evidence="4 8" id="KW-0547">Nucleotide-binding</keyword>
<keyword evidence="7 8" id="KW-0501">Molybdenum cofactor biosynthesis</keyword>
<evidence type="ECO:0000256" key="3">
    <source>
        <dbReference type="ARBA" id="ARBA00022723"/>
    </source>
</evidence>
<feature type="domain" description="MobA-like NTP transferase" evidence="9">
    <location>
        <begin position="7"/>
        <end position="160"/>
    </location>
</feature>
<comment type="caution">
    <text evidence="10">The sequence shown here is derived from an EMBL/GenBank/DDBJ whole genome shotgun (WGS) entry which is preliminary data.</text>
</comment>
<accession>A0ABX3KYZ6</accession>
<evidence type="ECO:0000259" key="9">
    <source>
        <dbReference type="Pfam" id="PF12804"/>
    </source>
</evidence>
<keyword evidence="11" id="KW-1185">Reference proteome</keyword>
<dbReference type="SUPFAM" id="SSF53448">
    <property type="entry name" value="Nucleotide-diphospho-sugar transferases"/>
    <property type="match status" value="1"/>
</dbReference>
<feature type="binding site" evidence="8">
    <location>
        <position position="99"/>
    </location>
    <ligand>
        <name>Mg(2+)</name>
        <dbReference type="ChEBI" id="CHEBI:18420"/>
    </ligand>
</feature>
<comment type="catalytic activity">
    <reaction evidence="8">
        <text>Mo-molybdopterin + GTP + H(+) = Mo-molybdopterin guanine dinucleotide + diphosphate</text>
        <dbReference type="Rhea" id="RHEA:34243"/>
        <dbReference type="ChEBI" id="CHEBI:15378"/>
        <dbReference type="ChEBI" id="CHEBI:33019"/>
        <dbReference type="ChEBI" id="CHEBI:37565"/>
        <dbReference type="ChEBI" id="CHEBI:71302"/>
        <dbReference type="ChEBI" id="CHEBI:71310"/>
        <dbReference type="EC" id="2.7.7.77"/>
    </reaction>
</comment>
<comment type="function">
    <text evidence="8">Transfers a GMP moiety from GTP to Mo-molybdopterin (Mo-MPT) cofactor (Moco or molybdenum cofactor) to form Mo-molybdopterin guanine dinucleotide (Mo-MGD) cofactor.</text>
</comment>
<evidence type="ECO:0000256" key="4">
    <source>
        <dbReference type="ARBA" id="ARBA00022741"/>
    </source>
</evidence>
<comment type="subunit">
    <text evidence="8">Monomer.</text>
</comment>
<dbReference type="Gene3D" id="3.90.550.10">
    <property type="entry name" value="Spore Coat Polysaccharide Biosynthesis Protein SpsA, Chain A"/>
    <property type="match status" value="1"/>
</dbReference>
<comment type="subcellular location">
    <subcellularLocation>
        <location evidence="8">Cytoplasm</location>
    </subcellularLocation>
</comment>
<protein>
    <recommendedName>
        <fullName evidence="8">Molybdenum cofactor guanylyltransferase</fullName>
        <shortName evidence="8">MoCo guanylyltransferase</shortName>
        <ecNumber evidence="8">2.7.7.77</ecNumber>
    </recommendedName>
    <alternativeName>
        <fullName evidence="8">GTP:molybdopterin guanylyltransferase</fullName>
    </alternativeName>
    <alternativeName>
        <fullName evidence="8">Mo-MPT guanylyltransferase</fullName>
    </alternativeName>
    <alternativeName>
        <fullName evidence="8">Molybdopterin guanylyltransferase</fullName>
    </alternativeName>
    <alternativeName>
        <fullName evidence="8">Molybdopterin-guanine dinucleotide synthase</fullName>
        <shortName evidence="8">MGD synthase</shortName>
    </alternativeName>
</protein>
<dbReference type="PANTHER" id="PTHR19136">
    <property type="entry name" value="MOLYBDENUM COFACTOR GUANYLYLTRANSFERASE"/>
    <property type="match status" value="1"/>
</dbReference>
<feature type="binding site" evidence="8">
    <location>
        <begin position="10"/>
        <end position="12"/>
    </location>
    <ligand>
        <name>GTP</name>
        <dbReference type="ChEBI" id="CHEBI:37565"/>
    </ligand>
</feature>
<dbReference type="InterPro" id="IPR013482">
    <property type="entry name" value="Molybde_CF_guanTrfase"/>
</dbReference>
<gene>
    <name evidence="8" type="primary">mobA</name>
    <name evidence="10" type="ORF">BKG89_05290</name>
</gene>
<dbReference type="PANTHER" id="PTHR19136:SF81">
    <property type="entry name" value="MOLYBDENUM COFACTOR GUANYLYLTRANSFERASE"/>
    <property type="match status" value="1"/>
</dbReference>
<keyword evidence="10" id="KW-0548">Nucleotidyltransferase</keyword>
<dbReference type="Pfam" id="PF12804">
    <property type="entry name" value="NTP_transf_3"/>
    <property type="match status" value="1"/>
</dbReference>
<dbReference type="CDD" id="cd02503">
    <property type="entry name" value="MobA"/>
    <property type="match status" value="1"/>
</dbReference>
<proteinExistence type="inferred from homology"/>
<feature type="binding site" evidence="8">
    <location>
        <position position="99"/>
    </location>
    <ligand>
        <name>GTP</name>
        <dbReference type="ChEBI" id="CHEBI:37565"/>
    </ligand>
</feature>
<keyword evidence="2 8" id="KW-0808">Transferase</keyword>
<keyword evidence="5 8" id="KW-0460">Magnesium</keyword>
<feature type="binding site" evidence="8">
    <location>
        <position position="23"/>
    </location>
    <ligand>
        <name>GTP</name>
        <dbReference type="ChEBI" id="CHEBI:37565"/>
    </ligand>
</feature>
<keyword evidence="3 8" id="KW-0479">Metal-binding</keyword>
<dbReference type="InterPro" id="IPR025877">
    <property type="entry name" value="MobA-like_NTP_Trfase"/>
</dbReference>
<evidence type="ECO:0000313" key="10">
    <source>
        <dbReference type="EMBL" id="OOF69852.1"/>
    </source>
</evidence>
<keyword evidence="1 8" id="KW-0963">Cytoplasm</keyword>
<dbReference type="EC" id="2.7.7.77" evidence="8"/>
<dbReference type="EMBL" id="MLAA01000022">
    <property type="protein sequence ID" value="OOF69852.1"/>
    <property type="molecule type" value="Genomic_DNA"/>
</dbReference>
<comment type="cofactor">
    <cofactor evidence="8">
        <name>Mg(2+)</name>
        <dbReference type="ChEBI" id="CHEBI:18420"/>
    </cofactor>
</comment>
<dbReference type="RefSeq" id="WP_077463143.1">
    <property type="nucleotide sequence ID" value="NZ_MLAA01000022.1"/>
</dbReference>
<dbReference type="HAMAP" id="MF_00316">
    <property type="entry name" value="MobA"/>
    <property type="match status" value="1"/>
</dbReference>
<feature type="binding site" evidence="8">
    <location>
        <position position="51"/>
    </location>
    <ligand>
        <name>GTP</name>
        <dbReference type="ChEBI" id="CHEBI:37565"/>
    </ligand>
</feature>
<evidence type="ECO:0000256" key="1">
    <source>
        <dbReference type="ARBA" id="ARBA00022490"/>
    </source>
</evidence>
<evidence type="ECO:0000313" key="11">
    <source>
        <dbReference type="Proteomes" id="UP000188820"/>
    </source>
</evidence>
<evidence type="ECO:0000256" key="8">
    <source>
        <dbReference type="HAMAP-Rule" id="MF_00316"/>
    </source>
</evidence>
<keyword evidence="6 8" id="KW-0342">GTP-binding</keyword>
<feature type="binding site" evidence="8">
    <location>
        <position position="69"/>
    </location>
    <ligand>
        <name>GTP</name>
        <dbReference type="ChEBI" id="CHEBI:37565"/>
    </ligand>
</feature>
<dbReference type="GO" id="GO:0016779">
    <property type="term" value="F:nucleotidyltransferase activity"/>
    <property type="evidence" value="ECO:0007669"/>
    <property type="project" value="UniProtKB-KW"/>
</dbReference>
<reference evidence="10 11" key="1">
    <citation type="submission" date="2016-10" db="EMBL/GenBank/DDBJ databases">
        <title>Rodentibacter gen. nov. and new species.</title>
        <authorList>
            <person name="Christensen H."/>
        </authorList>
    </citation>
    <scope>NUCLEOTIDE SEQUENCE [LARGE SCALE GENOMIC DNA]</scope>
    <source>
        <strain evidence="10 11">1998236014</strain>
    </source>
</reference>
<evidence type="ECO:0000256" key="6">
    <source>
        <dbReference type="ARBA" id="ARBA00023134"/>
    </source>
</evidence>
<organism evidence="10 11">
    <name type="scientific">Rodentibacter caecimuris</name>
    <dbReference type="NCBI Taxonomy" id="1796644"/>
    <lineage>
        <taxon>Bacteria</taxon>
        <taxon>Pseudomonadati</taxon>
        <taxon>Pseudomonadota</taxon>
        <taxon>Gammaproteobacteria</taxon>
        <taxon>Pasteurellales</taxon>
        <taxon>Pasteurellaceae</taxon>
        <taxon>Rodentibacter</taxon>
    </lineage>
</organism>
<dbReference type="NCBIfam" id="TIGR02665">
    <property type="entry name" value="molyb_mobA"/>
    <property type="match status" value="1"/>
</dbReference>
<comment type="similarity">
    <text evidence="8">Belongs to the MobA family.</text>
</comment>